<dbReference type="SUPFAM" id="SSF56784">
    <property type="entry name" value="HAD-like"/>
    <property type="match status" value="1"/>
</dbReference>
<accession>A0A814LPD3</accession>
<feature type="transmembrane region" description="Helical" evidence="8">
    <location>
        <begin position="267"/>
        <end position="288"/>
    </location>
</feature>
<dbReference type="GO" id="GO:0140326">
    <property type="term" value="F:ATPase-coupled intramembrane lipid transporter activity"/>
    <property type="evidence" value="ECO:0007669"/>
    <property type="project" value="TreeGrafter"/>
</dbReference>
<dbReference type="SUPFAM" id="SSF81665">
    <property type="entry name" value="Calcium ATPase, transmembrane domain M"/>
    <property type="match status" value="1"/>
</dbReference>
<keyword evidence="6 8" id="KW-0472">Membrane</keyword>
<gene>
    <name evidence="10" type="ORF">OXX778_LOCUS19499</name>
</gene>
<dbReference type="InterPro" id="IPR023298">
    <property type="entry name" value="ATPase_P-typ_TM_dom_sf"/>
</dbReference>
<dbReference type="GO" id="GO:0005802">
    <property type="term" value="C:trans-Golgi network"/>
    <property type="evidence" value="ECO:0007669"/>
    <property type="project" value="TreeGrafter"/>
</dbReference>
<evidence type="ECO:0000256" key="3">
    <source>
        <dbReference type="ARBA" id="ARBA00022723"/>
    </source>
</evidence>
<feature type="transmembrane region" description="Helical" evidence="8">
    <location>
        <begin position="239"/>
        <end position="261"/>
    </location>
</feature>
<keyword evidence="5 8" id="KW-1133">Transmembrane helix</keyword>
<proteinExistence type="predicted"/>
<dbReference type="GO" id="GO:0045332">
    <property type="term" value="P:phospholipid translocation"/>
    <property type="evidence" value="ECO:0007669"/>
    <property type="project" value="TreeGrafter"/>
</dbReference>
<evidence type="ECO:0000256" key="6">
    <source>
        <dbReference type="ARBA" id="ARBA00023136"/>
    </source>
</evidence>
<evidence type="ECO:0000313" key="11">
    <source>
        <dbReference type="Proteomes" id="UP000663879"/>
    </source>
</evidence>
<evidence type="ECO:0000256" key="5">
    <source>
        <dbReference type="ARBA" id="ARBA00022989"/>
    </source>
</evidence>
<feature type="region of interest" description="Disordered" evidence="7">
    <location>
        <begin position="545"/>
        <end position="579"/>
    </location>
</feature>
<dbReference type="InterPro" id="IPR001757">
    <property type="entry name" value="P_typ_ATPase"/>
</dbReference>
<sequence length="633" mass="71814">AINIGYSCQLLTNDMEVFAIEAKNEHDLKNELREKRLIILDAIQKYEQKKLQQSYLSFQTPGSPNTMTTNLTSPFSNLNNDSRARILDSKSDLHLQPISLKYDQSSNKNFNEPLSEFALVINGQSLVFALTQQNEKEFLDLACLCKAVICCRVTPGQKKAVVDLVKTHKKAITLAVGDGANDVSMIKSAHIGVGISGQEGQQAVLASDFSIGQFRYLERLLLVHGRWSYYRISKFLRYFFYKNFASTLCHFWFAFFCGFSAQTLFDPFFVSTYNVFFSSLPVLALGVFDQDVNEELSTKYPSLYLPGQKGTLFNRKEFLFSVMHGIISSLVLFFIPYGTMYHSVDPNGKDAGDLQSFGFAVATILVIVVNLQCGLDTSYWTGFNHFCIWGTLIVHFIFHFALYSEIIYKIIGQGWYYIGTSQAVCSTAVFWFTVLITSAILLLPIIAYRFIRLDLTPTMIEKVRIVQKYGIKPSKTKSTIFATKRRNRSSMRASTRSLKRSAYAFSHEEGFAELIKEGKMMPEPSHGLAAMALLTKQLIINPTEYMSRSDGTKPNQSNLKTAQERSETPGPGNSQLLRYENRNYIDEKDKSTKPKYAQLNKSRKVLLENELADSLDSNSNCKLTKMVYKKNFY</sequence>
<feature type="transmembrane region" description="Helical" evidence="8">
    <location>
        <begin position="318"/>
        <end position="337"/>
    </location>
</feature>
<evidence type="ECO:0000256" key="2">
    <source>
        <dbReference type="ARBA" id="ARBA00022692"/>
    </source>
</evidence>
<name>A0A814LPD3_9BILA</name>
<dbReference type="NCBIfam" id="TIGR01494">
    <property type="entry name" value="ATPase_P-type"/>
    <property type="match status" value="1"/>
</dbReference>
<feature type="domain" description="P-type ATPase C-terminal" evidence="9">
    <location>
        <begin position="204"/>
        <end position="457"/>
    </location>
</feature>
<dbReference type="OrthoDB" id="6137584at2759"/>
<dbReference type="Gene3D" id="3.40.50.1000">
    <property type="entry name" value="HAD superfamily/HAD-like"/>
    <property type="match status" value="1"/>
</dbReference>
<dbReference type="GO" id="GO:0016887">
    <property type="term" value="F:ATP hydrolysis activity"/>
    <property type="evidence" value="ECO:0007669"/>
    <property type="project" value="InterPro"/>
</dbReference>
<dbReference type="PANTHER" id="PTHR24092:SF190">
    <property type="entry name" value="PHOSPHOLIPID-TRANSPORTING ATPASE"/>
    <property type="match status" value="1"/>
</dbReference>
<dbReference type="PANTHER" id="PTHR24092">
    <property type="entry name" value="PROBABLE PHOSPHOLIPID-TRANSPORTING ATPASE"/>
    <property type="match status" value="1"/>
</dbReference>
<keyword evidence="4" id="KW-0460">Magnesium</keyword>
<dbReference type="InterPro" id="IPR032630">
    <property type="entry name" value="P_typ_ATPase_c"/>
</dbReference>
<feature type="transmembrane region" description="Helical" evidence="8">
    <location>
        <begin position="428"/>
        <end position="451"/>
    </location>
</feature>
<dbReference type="Proteomes" id="UP000663879">
    <property type="component" value="Unassembled WGS sequence"/>
</dbReference>
<evidence type="ECO:0000256" key="4">
    <source>
        <dbReference type="ARBA" id="ARBA00022842"/>
    </source>
</evidence>
<feature type="transmembrane region" description="Helical" evidence="8">
    <location>
        <begin position="357"/>
        <end position="375"/>
    </location>
</feature>
<keyword evidence="11" id="KW-1185">Reference proteome</keyword>
<dbReference type="GO" id="GO:0046872">
    <property type="term" value="F:metal ion binding"/>
    <property type="evidence" value="ECO:0007669"/>
    <property type="project" value="UniProtKB-KW"/>
</dbReference>
<evidence type="ECO:0000256" key="1">
    <source>
        <dbReference type="ARBA" id="ARBA00004141"/>
    </source>
</evidence>
<keyword evidence="3" id="KW-0479">Metal-binding</keyword>
<dbReference type="InterPro" id="IPR036412">
    <property type="entry name" value="HAD-like_sf"/>
</dbReference>
<dbReference type="InterPro" id="IPR023214">
    <property type="entry name" value="HAD_sf"/>
</dbReference>
<dbReference type="Pfam" id="PF16212">
    <property type="entry name" value="PhoLip_ATPase_C"/>
    <property type="match status" value="1"/>
</dbReference>
<organism evidence="10 11">
    <name type="scientific">Brachionus calyciflorus</name>
    <dbReference type="NCBI Taxonomy" id="104777"/>
    <lineage>
        <taxon>Eukaryota</taxon>
        <taxon>Metazoa</taxon>
        <taxon>Spiralia</taxon>
        <taxon>Gnathifera</taxon>
        <taxon>Rotifera</taxon>
        <taxon>Eurotatoria</taxon>
        <taxon>Monogononta</taxon>
        <taxon>Pseudotrocha</taxon>
        <taxon>Ploima</taxon>
        <taxon>Brachionidae</taxon>
        <taxon>Brachionus</taxon>
    </lineage>
</organism>
<dbReference type="EMBL" id="CAJNOC010005941">
    <property type="protein sequence ID" value="CAF1065948.1"/>
    <property type="molecule type" value="Genomic_DNA"/>
</dbReference>
<feature type="non-terminal residue" evidence="10">
    <location>
        <position position="1"/>
    </location>
</feature>
<reference evidence="10" key="1">
    <citation type="submission" date="2021-02" db="EMBL/GenBank/DDBJ databases">
        <authorList>
            <person name="Nowell W R."/>
        </authorList>
    </citation>
    <scope>NUCLEOTIDE SEQUENCE</scope>
    <source>
        <strain evidence="10">Ploen Becks lab</strain>
    </source>
</reference>
<feature type="compositionally biased region" description="Polar residues" evidence="7">
    <location>
        <begin position="552"/>
        <end position="561"/>
    </location>
</feature>
<feature type="transmembrane region" description="Helical" evidence="8">
    <location>
        <begin position="387"/>
        <end position="408"/>
    </location>
</feature>
<dbReference type="GO" id="GO:0005886">
    <property type="term" value="C:plasma membrane"/>
    <property type="evidence" value="ECO:0007669"/>
    <property type="project" value="TreeGrafter"/>
</dbReference>
<comment type="caution">
    <text evidence="10">The sequence shown here is derived from an EMBL/GenBank/DDBJ whole genome shotgun (WGS) entry which is preliminary data.</text>
</comment>
<dbReference type="GO" id="GO:0005524">
    <property type="term" value="F:ATP binding"/>
    <property type="evidence" value="ECO:0007669"/>
    <property type="project" value="InterPro"/>
</dbReference>
<evidence type="ECO:0000256" key="7">
    <source>
        <dbReference type="SAM" id="MobiDB-lite"/>
    </source>
</evidence>
<keyword evidence="2 8" id="KW-0812">Transmembrane</keyword>
<dbReference type="AlphaFoldDB" id="A0A814LPD3"/>
<evidence type="ECO:0000256" key="8">
    <source>
        <dbReference type="SAM" id="Phobius"/>
    </source>
</evidence>
<dbReference type="GO" id="GO:0007030">
    <property type="term" value="P:Golgi organization"/>
    <property type="evidence" value="ECO:0007669"/>
    <property type="project" value="TreeGrafter"/>
</dbReference>
<evidence type="ECO:0000313" key="10">
    <source>
        <dbReference type="EMBL" id="CAF1065948.1"/>
    </source>
</evidence>
<evidence type="ECO:0000259" key="9">
    <source>
        <dbReference type="Pfam" id="PF16212"/>
    </source>
</evidence>
<comment type="subcellular location">
    <subcellularLocation>
        <location evidence="1">Membrane</location>
        <topology evidence="1">Multi-pass membrane protein</topology>
    </subcellularLocation>
</comment>
<protein>
    <recommendedName>
        <fullName evidence="9">P-type ATPase C-terminal domain-containing protein</fullName>
    </recommendedName>
</protein>